<organism evidence="3 4">
    <name type="scientific">Sphingobacterium hungaricum</name>
    <dbReference type="NCBI Taxonomy" id="2082723"/>
    <lineage>
        <taxon>Bacteria</taxon>
        <taxon>Pseudomonadati</taxon>
        <taxon>Bacteroidota</taxon>
        <taxon>Sphingobacteriia</taxon>
        <taxon>Sphingobacteriales</taxon>
        <taxon>Sphingobacteriaceae</taxon>
        <taxon>Sphingobacterium</taxon>
    </lineage>
</organism>
<dbReference type="GO" id="GO:0008081">
    <property type="term" value="F:phosphoric diester hydrolase activity"/>
    <property type="evidence" value="ECO:0007669"/>
    <property type="project" value="InterPro"/>
</dbReference>
<keyword evidence="1" id="KW-0732">Signal</keyword>
<evidence type="ECO:0000313" key="3">
    <source>
        <dbReference type="EMBL" id="MBE8713187.1"/>
    </source>
</evidence>
<keyword evidence="4" id="KW-1185">Reference proteome</keyword>
<accession>A0A928YQ36</accession>
<evidence type="ECO:0000259" key="2">
    <source>
        <dbReference type="PROSITE" id="PS51704"/>
    </source>
</evidence>
<feature type="signal peptide" evidence="1">
    <location>
        <begin position="1"/>
        <end position="21"/>
    </location>
</feature>
<dbReference type="RefSeq" id="WP_196935558.1">
    <property type="nucleotide sequence ID" value="NZ_MU158698.1"/>
</dbReference>
<evidence type="ECO:0000256" key="1">
    <source>
        <dbReference type="SAM" id="SignalP"/>
    </source>
</evidence>
<dbReference type="Pfam" id="PF03009">
    <property type="entry name" value="GDPD"/>
    <property type="match status" value="1"/>
</dbReference>
<dbReference type="Proteomes" id="UP000616201">
    <property type="component" value="Unassembled WGS sequence"/>
</dbReference>
<evidence type="ECO:0000313" key="4">
    <source>
        <dbReference type="Proteomes" id="UP000616201"/>
    </source>
</evidence>
<name>A0A928YQ36_9SPHI</name>
<dbReference type="Gene3D" id="3.20.20.190">
    <property type="entry name" value="Phosphatidylinositol (PI) phosphodiesterase"/>
    <property type="match status" value="1"/>
</dbReference>
<dbReference type="PANTHER" id="PTHR46211:SF1">
    <property type="entry name" value="GLYCEROPHOSPHODIESTER PHOSPHODIESTERASE, CYTOPLASMIC"/>
    <property type="match status" value="1"/>
</dbReference>
<dbReference type="EMBL" id="PRDK01000003">
    <property type="protein sequence ID" value="MBE8713187.1"/>
    <property type="molecule type" value="Genomic_DNA"/>
</dbReference>
<feature type="domain" description="GP-PDE" evidence="2">
    <location>
        <begin position="24"/>
        <end position="253"/>
    </location>
</feature>
<comment type="caution">
    <text evidence="3">The sequence shown here is derived from an EMBL/GenBank/DDBJ whole genome shotgun (WGS) entry which is preliminary data.</text>
</comment>
<gene>
    <name evidence="3" type="ORF">C4F49_05805</name>
</gene>
<dbReference type="InterPro" id="IPR017946">
    <property type="entry name" value="PLC-like_Pdiesterase_TIM-brl"/>
</dbReference>
<dbReference type="InterPro" id="IPR030395">
    <property type="entry name" value="GP_PDE_dom"/>
</dbReference>
<reference evidence="3" key="1">
    <citation type="submission" date="2018-02" db="EMBL/GenBank/DDBJ databases">
        <authorList>
            <person name="Vasarhelyi B.M."/>
            <person name="Deshmukh S."/>
            <person name="Balint B."/>
            <person name="Kukolya J."/>
        </authorList>
    </citation>
    <scope>NUCLEOTIDE SEQUENCE</scope>
    <source>
        <strain evidence="3">KB22</strain>
    </source>
</reference>
<protein>
    <submittedName>
        <fullName evidence="3">Glycerophosphodiester phosphodiesterase</fullName>
    </submittedName>
</protein>
<sequence length="255" mass="29190">MKIQLVASFLLLLSIQMVSYAQKPKVIAHRGSWKNTAVPQNSLASLNKAIEQGVWGSEFDVHLTKDDVLVVTHDNDFYGIDIATATYQELLSKKHPNGESIPTAEAYLKEGLKQNKTKLIFELKTNKLGKERTLKSVHLALDLVKKLKAENAVEFIAFDYDACLEFRKLDKKVKIHYLNGDKTPEQIKEAKLTGVDYHLSLFKKNESWIEEFKKAKLKTNVWTVNSEEDMLYFIDKKIDFITTDEPELLQSLLSK</sequence>
<dbReference type="AlphaFoldDB" id="A0A928YQ36"/>
<dbReference type="PROSITE" id="PS51704">
    <property type="entry name" value="GP_PDE"/>
    <property type="match status" value="1"/>
</dbReference>
<dbReference type="GO" id="GO:0006629">
    <property type="term" value="P:lipid metabolic process"/>
    <property type="evidence" value="ECO:0007669"/>
    <property type="project" value="InterPro"/>
</dbReference>
<dbReference type="SUPFAM" id="SSF51695">
    <property type="entry name" value="PLC-like phosphodiesterases"/>
    <property type="match status" value="1"/>
</dbReference>
<feature type="chain" id="PRO_5036933548" evidence="1">
    <location>
        <begin position="22"/>
        <end position="255"/>
    </location>
</feature>
<dbReference type="PANTHER" id="PTHR46211">
    <property type="entry name" value="GLYCEROPHOSPHORYL DIESTER PHOSPHODIESTERASE"/>
    <property type="match status" value="1"/>
</dbReference>
<proteinExistence type="predicted"/>